<dbReference type="Pfam" id="PF05598">
    <property type="entry name" value="DUF772"/>
    <property type="match status" value="1"/>
</dbReference>
<evidence type="ECO:0000313" key="3">
    <source>
        <dbReference type="Proteomes" id="UP000256686"/>
    </source>
</evidence>
<dbReference type="EMBL" id="QNVT01000028">
    <property type="protein sequence ID" value="REC60149.1"/>
    <property type="molecule type" value="Genomic_DNA"/>
</dbReference>
<organism evidence="2 3">
    <name type="scientific">Chryseobacterium pennae</name>
    <dbReference type="NCBI Taxonomy" id="2258962"/>
    <lineage>
        <taxon>Bacteria</taxon>
        <taxon>Pseudomonadati</taxon>
        <taxon>Bacteroidota</taxon>
        <taxon>Flavobacteriia</taxon>
        <taxon>Flavobacteriales</taxon>
        <taxon>Weeksellaceae</taxon>
        <taxon>Chryseobacterium group</taxon>
        <taxon>Chryseobacterium</taxon>
    </lineage>
</organism>
<gene>
    <name evidence="2" type="ORF">DRF65_22630</name>
</gene>
<dbReference type="PANTHER" id="PTHR33803">
    <property type="entry name" value="IS1478 TRANSPOSASE"/>
    <property type="match status" value="1"/>
</dbReference>
<dbReference type="InterPro" id="IPR008490">
    <property type="entry name" value="Transposase_InsH_N"/>
</dbReference>
<evidence type="ECO:0000313" key="2">
    <source>
        <dbReference type="EMBL" id="REC60149.1"/>
    </source>
</evidence>
<protein>
    <recommendedName>
        <fullName evidence="1">Transposase InsH N-terminal domain-containing protein</fullName>
    </recommendedName>
</protein>
<comment type="caution">
    <text evidence="2">The sequence shown here is derived from an EMBL/GenBank/DDBJ whole genome shotgun (WGS) entry which is preliminary data.</text>
</comment>
<accession>A0A3D9C332</accession>
<name>A0A3D9C332_9FLAO</name>
<reference evidence="3" key="1">
    <citation type="submission" date="2018-06" db="EMBL/GenBank/DDBJ databases">
        <authorList>
            <person name="Lum Nde A."/>
            <person name="Hugo C."/>
        </authorList>
    </citation>
    <scope>NUCLEOTIDE SEQUENCE [LARGE SCALE GENOMIC DNA]</scope>
    <source>
        <strain evidence="3">1_F178</strain>
    </source>
</reference>
<proteinExistence type="predicted"/>
<dbReference type="Proteomes" id="UP000256686">
    <property type="component" value="Unassembled WGS sequence"/>
</dbReference>
<feature type="domain" description="Transposase InsH N-terminal" evidence="1">
    <location>
        <begin position="2"/>
        <end position="91"/>
    </location>
</feature>
<dbReference type="RefSeq" id="WP_115972997.1">
    <property type="nucleotide sequence ID" value="NZ_QNVT01000028.1"/>
</dbReference>
<keyword evidence="3" id="KW-1185">Reference proteome</keyword>
<evidence type="ECO:0000259" key="1">
    <source>
        <dbReference type="Pfam" id="PF05598"/>
    </source>
</evidence>
<sequence>MDHALVKLAQEISWNKIELKFSDLFSERGRPSIPIRKMAGMLLLKEMFNESDESIVERWIENAYLQYFTGEDFFQIKGPFDPSQFIHFRKRIGKKGLEFLLGQSVSLHPKAKTQDEVQINTTV</sequence>
<dbReference type="AlphaFoldDB" id="A0A3D9C332"/>
<dbReference type="PANTHER" id="PTHR33803:SF3">
    <property type="entry name" value="BLL1974 PROTEIN"/>
    <property type="match status" value="1"/>
</dbReference>